<evidence type="ECO:0000259" key="17">
    <source>
        <dbReference type="Pfam" id="PF08245"/>
    </source>
</evidence>
<gene>
    <name evidence="13 18" type="primary">murE</name>
    <name evidence="18" type="ORF">FM042_06185</name>
</gene>
<evidence type="ECO:0000256" key="6">
    <source>
        <dbReference type="ARBA" id="ARBA00023316"/>
    </source>
</evidence>
<evidence type="ECO:0000256" key="8">
    <source>
        <dbReference type="ARBA" id="ARBA00066633"/>
    </source>
</evidence>
<dbReference type="NCBIfam" id="NF001123">
    <property type="entry name" value="PRK00139.1-1"/>
    <property type="match status" value="1"/>
</dbReference>
<keyword evidence="13" id="KW-0963">Cytoplasm</keyword>
<dbReference type="HAMAP" id="MF_00208">
    <property type="entry name" value="MurE"/>
    <property type="match status" value="1"/>
</dbReference>
<evidence type="ECO:0000256" key="5">
    <source>
        <dbReference type="ARBA" id="ARBA00023306"/>
    </source>
</evidence>
<dbReference type="InterPro" id="IPR013221">
    <property type="entry name" value="Mur_ligase_cen"/>
</dbReference>
<sequence>MIKLLDLIPDCPFPVPELVVSGLKLDSRRVAAGDAFIAVPGYATDGRDYIDAAVAAGASAVLADMDQWTSGEMDGVPVLGVPNLKQRVSEVAGRFHGNPSQQLRVIGVTGTNGKTTVSNLIAQLWHELEPAAAVLGTIGSGVLPQLLPEQNTTPDAVTVQQRLAGFYAEGARSVAMEVSSHALVQHRVDALRFATVIATNISRDHLDYHGSMDAYITAKKRLFSDFPGATRIFNRDDPVVAKWGTENDFWYSMDTDAIGSNNTLVADEIHYTDDGTEFTLCWFEHRLRVRSPLLGDFNVANVLAALLSPLSAGYSLADVAALVSYLKPVVGRMETFRADGFPLVVVDYAHTPDALEHVLTAARRHCQGKLWCVFGCGGDRDRGKRPQMGQVAARCADHVVVTDDNPRTEDPQSIIDDIISGMPANTAYEASPGRSRTVLETIRKAAPEDVVVLAGKGHETYQVIGNKSIDYDERAVVASVLGGAA</sequence>
<feature type="binding site" evidence="13">
    <location>
        <position position="380"/>
    </location>
    <ligand>
        <name>meso-2,6-diaminopimelate</name>
        <dbReference type="ChEBI" id="CHEBI:57791"/>
    </ligand>
</feature>
<evidence type="ECO:0000313" key="19">
    <source>
        <dbReference type="Proteomes" id="UP000320359"/>
    </source>
</evidence>
<dbReference type="InterPro" id="IPR000713">
    <property type="entry name" value="Mur_ligase_N"/>
</dbReference>
<evidence type="ECO:0000256" key="12">
    <source>
        <dbReference type="ARBA" id="ARBA00081560"/>
    </source>
</evidence>
<dbReference type="InterPro" id="IPR036565">
    <property type="entry name" value="Mur-like_cat_sf"/>
</dbReference>
<evidence type="ECO:0000256" key="10">
    <source>
        <dbReference type="ARBA" id="ARBA00075482"/>
    </source>
</evidence>
<dbReference type="GO" id="GO:0009252">
    <property type="term" value="P:peptidoglycan biosynthetic process"/>
    <property type="evidence" value="ECO:0007669"/>
    <property type="project" value="UniProtKB-UniRule"/>
</dbReference>
<dbReference type="EC" id="6.3.2.13" evidence="8 13"/>
<dbReference type="SUPFAM" id="SSF63418">
    <property type="entry name" value="MurE/MurF N-terminal domain"/>
    <property type="match status" value="1"/>
</dbReference>
<comment type="subcellular location">
    <subcellularLocation>
        <location evidence="13 14">Cytoplasm</location>
    </subcellularLocation>
</comment>
<feature type="binding site" evidence="13">
    <location>
        <begin position="152"/>
        <end position="153"/>
    </location>
    <ligand>
        <name>UDP-N-acetyl-alpha-D-muramoyl-L-alanyl-D-glutamate</name>
        <dbReference type="ChEBI" id="CHEBI:83900"/>
    </ligand>
</feature>
<evidence type="ECO:0000256" key="3">
    <source>
        <dbReference type="ARBA" id="ARBA00022960"/>
    </source>
</evidence>
<feature type="binding site" evidence="13">
    <location>
        <begin position="110"/>
        <end position="116"/>
    </location>
    <ligand>
        <name>ATP</name>
        <dbReference type="ChEBI" id="CHEBI:30616"/>
    </ligand>
</feature>
<comment type="function">
    <text evidence="13">Catalyzes the addition of meso-diaminopimelic acid to the nucleotide precursor UDP-N-acetylmuramoyl-L-alanyl-D-glutamate (UMAG) in the biosynthesis of bacterial cell-wall peptidoglycan.</text>
</comment>
<dbReference type="InterPro" id="IPR035911">
    <property type="entry name" value="MurE/MurF_N"/>
</dbReference>
<dbReference type="InterPro" id="IPR004101">
    <property type="entry name" value="Mur_ligase_C"/>
</dbReference>
<feature type="domain" description="Mur ligase N-terminal catalytic" evidence="15">
    <location>
        <begin position="20"/>
        <end position="95"/>
    </location>
</feature>
<evidence type="ECO:0000259" key="15">
    <source>
        <dbReference type="Pfam" id="PF01225"/>
    </source>
</evidence>
<keyword evidence="6 13" id="KW-0961">Cell wall biogenesis/degradation</keyword>
<organism evidence="18 19">
    <name type="scientific">Aliidiomarina halalkaliphila</name>
    <dbReference type="NCBI Taxonomy" id="2593535"/>
    <lineage>
        <taxon>Bacteria</taxon>
        <taxon>Pseudomonadati</taxon>
        <taxon>Pseudomonadota</taxon>
        <taxon>Gammaproteobacteria</taxon>
        <taxon>Alteromonadales</taxon>
        <taxon>Idiomarinaceae</taxon>
        <taxon>Aliidiomarina</taxon>
    </lineage>
</organism>
<comment type="caution">
    <text evidence="18">The sequence shown here is derived from an EMBL/GenBank/DDBJ whole genome shotgun (WGS) entry which is preliminary data.</text>
</comment>
<evidence type="ECO:0000256" key="4">
    <source>
        <dbReference type="ARBA" id="ARBA00022984"/>
    </source>
</evidence>
<dbReference type="GO" id="GO:0051301">
    <property type="term" value="P:cell division"/>
    <property type="evidence" value="ECO:0007669"/>
    <property type="project" value="UniProtKB-KW"/>
</dbReference>
<comment type="catalytic activity">
    <reaction evidence="7 13">
        <text>UDP-N-acetyl-alpha-D-muramoyl-L-alanyl-D-glutamate + meso-2,6-diaminopimelate + ATP = UDP-N-acetyl-alpha-D-muramoyl-L-alanyl-gamma-D-glutamyl-meso-2,6-diaminopimelate + ADP + phosphate + H(+)</text>
        <dbReference type="Rhea" id="RHEA:23676"/>
        <dbReference type="ChEBI" id="CHEBI:15378"/>
        <dbReference type="ChEBI" id="CHEBI:30616"/>
        <dbReference type="ChEBI" id="CHEBI:43474"/>
        <dbReference type="ChEBI" id="CHEBI:57791"/>
        <dbReference type="ChEBI" id="CHEBI:83900"/>
        <dbReference type="ChEBI" id="CHEBI:83905"/>
        <dbReference type="ChEBI" id="CHEBI:456216"/>
        <dbReference type="EC" id="6.3.2.13"/>
    </reaction>
</comment>
<keyword evidence="13" id="KW-0067">ATP-binding</keyword>
<comment type="caution">
    <text evidence="13">Lacks conserved residue(s) required for the propagation of feature annotation.</text>
</comment>
<dbReference type="OrthoDB" id="9800958at2"/>
<feature type="binding site" evidence="13">
    <location>
        <position position="187"/>
    </location>
    <ligand>
        <name>UDP-N-acetyl-alpha-D-muramoyl-L-alanyl-D-glutamate</name>
        <dbReference type="ChEBI" id="CHEBI:83900"/>
    </ligand>
</feature>
<evidence type="ECO:0000256" key="2">
    <source>
        <dbReference type="ARBA" id="ARBA00022618"/>
    </source>
</evidence>
<dbReference type="Gene3D" id="3.90.190.20">
    <property type="entry name" value="Mur ligase, C-terminal domain"/>
    <property type="match status" value="1"/>
</dbReference>
<dbReference type="EMBL" id="VJWL01000001">
    <property type="protein sequence ID" value="TRW50412.1"/>
    <property type="molecule type" value="Genomic_DNA"/>
</dbReference>
<keyword evidence="13 18" id="KW-0436">Ligase</keyword>
<feature type="short sequence motif" description="Meso-diaminopimelate recognition motif" evidence="13">
    <location>
        <begin position="404"/>
        <end position="407"/>
    </location>
</feature>
<evidence type="ECO:0000313" key="18">
    <source>
        <dbReference type="EMBL" id="TRW50412.1"/>
    </source>
</evidence>
<keyword evidence="13" id="KW-0547">Nucleotide-binding</keyword>
<dbReference type="GO" id="GO:0005524">
    <property type="term" value="F:ATP binding"/>
    <property type="evidence" value="ECO:0007669"/>
    <property type="project" value="UniProtKB-UniRule"/>
</dbReference>
<keyword evidence="3 13" id="KW-0133">Cell shape</keyword>
<feature type="binding site" evidence="13">
    <location>
        <position position="455"/>
    </location>
    <ligand>
        <name>meso-2,6-diaminopimelate</name>
        <dbReference type="ChEBI" id="CHEBI:57791"/>
    </ligand>
</feature>
<dbReference type="SUPFAM" id="SSF53623">
    <property type="entry name" value="MurD-like peptide ligases, catalytic domain"/>
    <property type="match status" value="1"/>
</dbReference>
<evidence type="ECO:0000256" key="11">
    <source>
        <dbReference type="ARBA" id="ARBA00076158"/>
    </source>
</evidence>
<accession>A0A552X5Y8</accession>
<evidence type="ECO:0000259" key="16">
    <source>
        <dbReference type="Pfam" id="PF02875"/>
    </source>
</evidence>
<dbReference type="PANTHER" id="PTHR23135:SF4">
    <property type="entry name" value="UDP-N-ACETYLMURAMOYL-L-ALANYL-D-GLUTAMATE--2,6-DIAMINOPIMELATE LIGASE MURE HOMOLOG, CHLOROPLASTIC"/>
    <property type="match status" value="1"/>
</dbReference>
<keyword evidence="4 13" id="KW-0573">Peptidoglycan synthesis</keyword>
<feature type="binding site" evidence="13">
    <location>
        <position position="185"/>
    </location>
    <ligand>
        <name>UDP-N-acetyl-alpha-D-muramoyl-L-alanyl-D-glutamate</name>
        <dbReference type="ChEBI" id="CHEBI:83900"/>
    </ligand>
</feature>
<dbReference type="Pfam" id="PF02875">
    <property type="entry name" value="Mur_ligase_C"/>
    <property type="match status" value="1"/>
</dbReference>
<dbReference type="NCBIfam" id="TIGR01085">
    <property type="entry name" value="murE"/>
    <property type="match status" value="1"/>
</dbReference>
<keyword evidence="5 13" id="KW-0131">Cell cycle</keyword>
<feature type="domain" description="Mur ligase C-terminal" evidence="16">
    <location>
        <begin position="331"/>
        <end position="457"/>
    </location>
</feature>
<dbReference type="InterPro" id="IPR036615">
    <property type="entry name" value="Mur_ligase_C_dom_sf"/>
</dbReference>
<protein>
    <recommendedName>
        <fullName evidence="9 13">UDP-N-acetylmuramoyl-L-alanyl-D-glutamate--2,6-diaminopimelate ligase</fullName>
        <ecNumber evidence="8 13">6.3.2.13</ecNumber>
    </recommendedName>
    <alternativeName>
        <fullName evidence="10 13">Meso-A2pm-adding enzyme</fullName>
    </alternativeName>
    <alternativeName>
        <fullName evidence="11 13">Meso-diaminopimelate-adding enzyme</fullName>
    </alternativeName>
    <alternativeName>
        <fullName evidence="12 13">UDP-MurNAc-L-Ala-D-Glu:meso-diaminopimelate ligase</fullName>
    </alternativeName>
    <alternativeName>
        <fullName evidence="13">UDP-MurNAc-tripeptide synthetase</fullName>
    </alternativeName>
    <alternativeName>
        <fullName evidence="13">UDP-N-acetylmuramyl-tripeptide synthetase</fullName>
    </alternativeName>
</protein>
<feature type="binding site" evidence="13">
    <location>
        <position position="25"/>
    </location>
    <ligand>
        <name>UDP-N-acetyl-alpha-D-muramoyl-L-alanyl-D-glutamate</name>
        <dbReference type="ChEBI" id="CHEBI:83900"/>
    </ligand>
</feature>
<feature type="modified residue" description="N6-carboxylysine" evidence="13">
    <location>
        <position position="219"/>
    </location>
</feature>
<comment type="pathway">
    <text evidence="13 14">Cell wall biogenesis; peptidoglycan biosynthesis.</text>
</comment>
<evidence type="ECO:0000256" key="9">
    <source>
        <dbReference type="ARBA" id="ARBA00072883"/>
    </source>
</evidence>
<comment type="PTM">
    <text evidence="13">Carboxylation is probably crucial for Mg(2+) binding and, consequently, for the gamma-phosphate positioning of ATP.</text>
</comment>
<dbReference type="Gene3D" id="3.40.1190.10">
    <property type="entry name" value="Mur-like, catalytic domain"/>
    <property type="match status" value="1"/>
</dbReference>
<feature type="binding site" evidence="13">
    <location>
        <begin position="404"/>
        <end position="407"/>
    </location>
    <ligand>
        <name>meso-2,6-diaminopimelate</name>
        <dbReference type="ChEBI" id="CHEBI:57791"/>
    </ligand>
</feature>
<keyword evidence="19" id="KW-1185">Reference proteome</keyword>
<evidence type="ECO:0000256" key="14">
    <source>
        <dbReference type="RuleBase" id="RU004135"/>
    </source>
</evidence>
<dbReference type="UniPathway" id="UPA00219"/>
<feature type="domain" description="Mur ligase central" evidence="17">
    <location>
        <begin position="108"/>
        <end position="307"/>
    </location>
</feature>
<comment type="similarity">
    <text evidence="1 13">Belongs to the MurCDEF family. MurE subfamily.</text>
</comment>
<dbReference type="Proteomes" id="UP000320359">
    <property type="component" value="Unassembled WGS sequence"/>
</dbReference>
<dbReference type="GO" id="GO:0008360">
    <property type="term" value="P:regulation of cell shape"/>
    <property type="evidence" value="ECO:0007669"/>
    <property type="project" value="UniProtKB-KW"/>
</dbReference>
<dbReference type="InterPro" id="IPR005761">
    <property type="entry name" value="UDP-N-AcMur-Glu-dNH2Pim_ligase"/>
</dbReference>
<dbReference type="PANTHER" id="PTHR23135">
    <property type="entry name" value="MUR LIGASE FAMILY MEMBER"/>
    <property type="match status" value="1"/>
</dbReference>
<dbReference type="Pfam" id="PF01225">
    <property type="entry name" value="Mur_ligase"/>
    <property type="match status" value="1"/>
</dbReference>
<dbReference type="Gene3D" id="3.40.1390.10">
    <property type="entry name" value="MurE/MurF, N-terminal domain"/>
    <property type="match status" value="1"/>
</dbReference>
<dbReference type="GO" id="GO:0071555">
    <property type="term" value="P:cell wall organization"/>
    <property type="evidence" value="ECO:0007669"/>
    <property type="project" value="UniProtKB-KW"/>
</dbReference>
<dbReference type="FunFam" id="3.90.190.20:FF:000006">
    <property type="entry name" value="UDP-N-acetylmuramoyl-L-alanyl-D-glutamate--2,6-diaminopimelate ligase"/>
    <property type="match status" value="1"/>
</dbReference>
<dbReference type="AlphaFoldDB" id="A0A552X5Y8"/>
<comment type="cofactor">
    <cofactor evidence="13">
        <name>Mg(2+)</name>
        <dbReference type="ChEBI" id="CHEBI:18420"/>
    </cofactor>
</comment>
<feature type="binding site" evidence="13">
    <location>
        <position position="27"/>
    </location>
    <ligand>
        <name>UDP-N-acetyl-alpha-D-muramoyl-L-alanyl-D-glutamate</name>
        <dbReference type="ChEBI" id="CHEBI:83900"/>
    </ligand>
</feature>
<evidence type="ECO:0000256" key="1">
    <source>
        <dbReference type="ARBA" id="ARBA00005898"/>
    </source>
</evidence>
<dbReference type="NCBIfam" id="NF001126">
    <property type="entry name" value="PRK00139.1-4"/>
    <property type="match status" value="1"/>
</dbReference>
<dbReference type="GO" id="GO:0000287">
    <property type="term" value="F:magnesium ion binding"/>
    <property type="evidence" value="ECO:0007669"/>
    <property type="project" value="UniProtKB-UniRule"/>
</dbReference>
<evidence type="ECO:0000256" key="13">
    <source>
        <dbReference type="HAMAP-Rule" id="MF_00208"/>
    </source>
</evidence>
<name>A0A552X5Y8_9GAMM</name>
<feature type="binding site" evidence="13">
    <location>
        <position position="151"/>
    </location>
    <ligand>
        <name>UDP-N-acetyl-alpha-D-muramoyl-L-alanyl-D-glutamate</name>
        <dbReference type="ChEBI" id="CHEBI:83900"/>
    </ligand>
</feature>
<dbReference type="GO" id="GO:0008765">
    <property type="term" value="F:UDP-N-acetylmuramoylalanyl-D-glutamate-2,6-diaminopimelate ligase activity"/>
    <property type="evidence" value="ECO:0007669"/>
    <property type="project" value="UniProtKB-UniRule"/>
</dbReference>
<feature type="binding site" evidence="13">
    <location>
        <position position="459"/>
    </location>
    <ligand>
        <name>meso-2,6-diaminopimelate</name>
        <dbReference type="ChEBI" id="CHEBI:57791"/>
    </ligand>
</feature>
<dbReference type="Pfam" id="PF08245">
    <property type="entry name" value="Mur_ligase_M"/>
    <property type="match status" value="1"/>
</dbReference>
<reference evidence="18 19" key="1">
    <citation type="submission" date="2019-07" db="EMBL/GenBank/DDBJ databases">
        <authorList>
            <person name="Yang M."/>
            <person name="Zhao D."/>
            <person name="Xiang H."/>
        </authorList>
    </citation>
    <scope>NUCLEOTIDE SEQUENCE [LARGE SCALE GENOMIC DNA]</scope>
    <source>
        <strain evidence="18 19">IM1326</strain>
    </source>
</reference>
<keyword evidence="13" id="KW-0460">Magnesium</keyword>
<feature type="binding site" evidence="13">
    <location>
        <position position="179"/>
    </location>
    <ligand>
        <name>UDP-N-acetyl-alpha-D-muramoyl-L-alanyl-D-glutamate</name>
        <dbReference type="ChEBI" id="CHEBI:83900"/>
    </ligand>
</feature>
<dbReference type="GO" id="GO:0005737">
    <property type="term" value="C:cytoplasm"/>
    <property type="evidence" value="ECO:0007669"/>
    <property type="project" value="UniProtKB-SubCell"/>
</dbReference>
<proteinExistence type="inferred from homology"/>
<dbReference type="SUPFAM" id="SSF53244">
    <property type="entry name" value="MurD-like peptide ligases, peptide-binding domain"/>
    <property type="match status" value="1"/>
</dbReference>
<keyword evidence="2 13" id="KW-0132">Cell division</keyword>
<evidence type="ECO:0000256" key="7">
    <source>
        <dbReference type="ARBA" id="ARBA00050251"/>
    </source>
</evidence>
<dbReference type="RefSeq" id="WP_143235381.1">
    <property type="nucleotide sequence ID" value="NZ_VJWL01000001.1"/>
</dbReference>